<organism evidence="1 2">
    <name type="scientific">Methylobacterium jeotgali</name>
    <dbReference type="NCBI Taxonomy" id="381630"/>
    <lineage>
        <taxon>Bacteria</taxon>
        <taxon>Pseudomonadati</taxon>
        <taxon>Pseudomonadota</taxon>
        <taxon>Alphaproteobacteria</taxon>
        <taxon>Hyphomicrobiales</taxon>
        <taxon>Methylobacteriaceae</taxon>
        <taxon>Methylobacterium</taxon>
    </lineage>
</organism>
<comment type="caution">
    <text evidence="1">The sequence shown here is derived from an EMBL/GenBank/DDBJ whole genome shotgun (WGS) entry which is preliminary data.</text>
</comment>
<name>A0ABQ4SX95_9HYPH</name>
<dbReference type="EMBL" id="BPQR01000030">
    <property type="protein sequence ID" value="GJE06513.1"/>
    <property type="molecule type" value="Genomic_DNA"/>
</dbReference>
<reference evidence="1" key="1">
    <citation type="journal article" date="2021" name="Front. Microbiol.">
        <title>Comprehensive Comparative Genomics and Phenotyping of Methylobacterium Species.</title>
        <authorList>
            <person name="Alessa O."/>
            <person name="Ogura Y."/>
            <person name="Fujitani Y."/>
            <person name="Takami H."/>
            <person name="Hayashi T."/>
            <person name="Sahin N."/>
            <person name="Tani A."/>
        </authorList>
    </citation>
    <scope>NUCLEOTIDE SEQUENCE</scope>
    <source>
        <strain evidence="1">LMG 23639</strain>
    </source>
</reference>
<evidence type="ECO:0000313" key="1">
    <source>
        <dbReference type="EMBL" id="GJE06513.1"/>
    </source>
</evidence>
<keyword evidence="2" id="KW-1185">Reference proteome</keyword>
<reference evidence="1" key="2">
    <citation type="submission" date="2021-08" db="EMBL/GenBank/DDBJ databases">
        <authorList>
            <person name="Tani A."/>
            <person name="Ola A."/>
            <person name="Ogura Y."/>
            <person name="Katsura K."/>
            <person name="Hayashi T."/>
        </authorList>
    </citation>
    <scope>NUCLEOTIDE SEQUENCE</scope>
    <source>
        <strain evidence="1">LMG 23639</strain>
    </source>
</reference>
<dbReference type="Proteomes" id="UP001055102">
    <property type="component" value="Unassembled WGS sequence"/>
</dbReference>
<gene>
    <name evidence="1" type="ORF">AOPFMNJM_1833</name>
</gene>
<proteinExistence type="predicted"/>
<accession>A0ABQ4SX95</accession>
<protein>
    <submittedName>
        <fullName evidence="1">Uncharacterized protein</fullName>
    </submittedName>
</protein>
<sequence>MTFAILVRDLDNAPGDDVRVLAQDIESGAAARYLAGRLACSYPVSGRAVGSGLHWFADGAGYHQIWAEEMAEPATDGVASAPRARSGANGYPRVPLSVPGFPHHLAFRVRRLLQQAVPGAKDARRA</sequence>
<evidence type="ECO:0000313" key="2">
    <source>
        <dbReference type="Proteomes" id="UP001055102"/>
    </source>
</evidence>